<evidence type="ECO:0000256" key="5">
    <source>
        <dbReference type="ARBA" id="ARBA00022801"/>
    </source>
</evidence>
<evidence type="ECO:0000256" key="6">
    <source>
        <dbReference type="ARBA" id="ARBA00022842"/>
    </source>
</evidence>
<evidence type="ECO:0000313" key="11">
    <source>
        <dbReference type="Proteomes" id="UP000199021"/>
    </source>
</evidence>
<evidence type="ECO:0000259" key="9">
    <source>
        <dbReference type="Pfam" id="PF01850"/>
    </source>
</evidence>
<feature type="transmembrane region" description="Helical" evidence="8">
    <location>
        <begin position="60"/>
        <end position="79"/>
    </location>
</feature>
<sequence>MAKYLLDTNICIFILQQKFFVREKVISVGIINCFVSAITIAELTFGAYQSNDYESHKNDAQRIMSLATVLPILDSLNTYGKEKARFRKDGNLIPEFDLLIATTALHHGMTLVSNNTKHMSRIEGLMLENWTKAEDNEFT</sequence>
<name>A0A1H9AMN2_9BACT</name>
<evidence type="ECO:0000256" key="2">
    <source>
        <dbReference type="ARBA" id="ARBA00022649"/>
    </source>
</evidence>
<dbReference type="PANTHER" id="PTHR33653:SF1">
    <property type="entry name" value="RIBONUCLEASE VAPC2"/>
    <property type="match status" value="1"/>
</dbReference>
<dbReference type="InParanoid" id="A0A1H9AMN2"/>
<dbReference type="Proteomes" id="UP000199021">
    <property type="component" value="Unassembled WGS sequence"/>
</dbReference>
<dbReference type="EMBL" id="FOFB01000002">
    <property type="protein sequence ID" value="SEP77980.1"/>
    <property type="molecule type" value="Genomic_DNA"/>
</dbReference>
<reference evidence="11" key="1">
    <citation type="submission" date="2016-10" db="EMBL/GenBank/DDBJ databases">
        <authorList>
            <person name="Varghese N."/>
            <person name="Submissions S."/>
        </authorList>
    </citation>
    <scope>NUCLEOTIDE SEQUENCE [LARGE SCALE GENOMIC DNA]</scope>
    <source>
        <strain evidence="11">DSM 24740</strain>
    </source>
</reference>
<keyword evidence="8" id="KW-0472">Membrane</keyword>
<evidence type="ECO:0000313" key="10">
    <source>
        <dbReference type="EMBL" id="SEP77980.1"/>
    </source>
</evidence>
<comment type="cofactor">
    <cofactor evidence="1">
        <name>Mg(2+)</name>
        <dbReference type="ChEBI" id="CHEBI:18420"/>
    </cofactor>
</comment>
<dbReference type="GO" id="GO:0004519">
    <property type="term" value="F:endonuclease activity"/>
    <property type="evidence" value="ECO:0007669"/>
    <property type="project" value="UniProtKB-KW"/>
</dbReference>
<comment type="similarity">
    <text evidence="7">Belongs to the PINc/VapC protein family.</text>
</comment>
<dbReference type="InterPro" id="IPR050556">
    <property type="entry name" value="Type_II_TA_system_RNase"/>
</dbReference>
<evidence type="ECO:0000256" key="1">
    <source>
        <dbReference type="ARBA" id="ARBA00001946"/>
    </source>
</evidence>
<dbReference type="OrthoDB" id="9796690at2"/>
<dbReference type="Pfam" id="PF01850">
    <property type="entry name" value="PIN"/>
    <property type="match status" value="1"/>
</dbReference>
<dbReference type="STRING" id="478744.SAMN05444359_102157"/>
<dbReference type="CDD" id="cd18743">
    <property type="entry name" value="PIN_VapC4-5_FitB-like"/>
    <property type="match status" value="1"/>
</dbReference>
<gene>
    <name evidence="10" type="ORF">SAMN05444359_102157</name>
</gene>
<proteinExistence type="inferred from homology"/>
<evidence type="ECO:0000256" key="8">
    <source>
        <dbReference type="SAM" id="Phobius"/>
    </source>
</evidence>
<keyword evidence="6" id="KW-0460">Magnesium</keyword>
<keyword evidence="8" id="KW-0812">Transmembrane</keyword>
<keyword evidence="4" id="KW-0479">Metal-binding</keyword>
<keyword evidence="3" id="KW-0540">Nuclease</keyword>
<dbReference type="GO" id="GO:0046872">
    <property type="term" value="F:metal ion binding"/>
    <property type="evidence" value="ECO:0007669"/>
    <property type="project" value="UniProtKB-KW"/>
</dbReference>
<dbReference type="Gene3D" id="3.40.50.1010">
    <property type="entry name" value="5'-nuclease"/>
    <property type="match status" value="1"/>
</dbReference>
<evidence type="ECO:0000256" key="4">
    <source>
        <dbReference type="ARBA" id="ARBA00022723"/>
    </source>
</evidence>
<accession>A0A1H9AMN2</accession>
<protein>
    <submittedName>
        <fullName evidence="10">tRNA(fMet)-specific endonuclease VapC</fullName>
    </submittedName>
</protein>
<keyword evidence="2" id="KW-1277">Toxin-antitoxin system</keyword>
<keyword evidence="5" id="KW-0378">Hydrolase</keyword>
<dbReference type="PANTHER" id="PTHR33653">
    <property type="entry name" value="RIBONUCLEASE VAPC2"/>
    <property type="match status" value="1"/>
</dbReference>
<dbReference type="GO" id="GO:0016787">
    <property type="term" value="F:hydrolase activity"/>
    <property type="evidence" value="ECO:0007669"/>
    <property type="project" value="UniProtKB-KW"/>
</dbReference>
<feature type="domain" description="PIN" evidence="9">
    <location>
        <begin position="4"/>
        <end position="123"/>
    </location>
</feature>
<feature type="transmembrane region" description="Helical" evidence="8">
    <location>
        <begin position="25"/>
        <end position="48"/>
    </location>
</feature>
<keyword evidence="11" id="KW-1185">Reference proteome</keyword>
<keyword evidence="10" id="KW-0255">Endonuclease</keyword>
<dbReference type="RefSeq" id="WP_090165340.1">
    <property type="nucleotide sequence ID" value="NZ_FOFB01000002.1"/>
</dbReference>
<dbReference type="InterPro" id="IPR029060">
    <property type="entry name" value="PIN-like_dom_sf"/>
</dbReference>
<dbReference type="AlphaFoldDB" id="A0A1H9AMN2"/>
<keyword evidence="8" id="KW-1133">Transmembrane helix</keyword>
<organism evidence="10 11">
    <name type="scientific">Neolewinella agarilytica</name>
    <dbReference type="NCBI Taxonomy" id="478744"/>
    <lineage>
        <taxon>Bacteria</taxon>
        <taxon>Pseudomonadati</taxon>
        <taxon>Bacteroidota</taxon>
        <taxon>Saprospiria</taxon>
        <taxon>Saprospirales</taxon>
        <taxon>Lewinellaceae</taxon>
        <taxon>Neolewinella</taxon>
    </lineage>
</organism>
<dbReference type="InterPro" id="IPR002716">
    <property type="entry name" value="PIN_dom"/>
</dbReference>
<evidence type="ECO:0000256" key="7">
    <source>
        <dbReference type="ARBA" id="ARBA00038093"/>
    </source>
</evidence>
<evidence type="ECO:0000256" key="3">
    <source>
        <dbReference type="ARBA" id="ARBA00022722"/>
    </source>
</evidence>
<dbReference type="SUPFAM" id="SSF88723">
    <property type="entry name" value="PIN domain-like"/>
    <property type="match status" value="1"/>
</dbReference>